<feature type="domain" description="Trichome birefringence-like N-terminal" evidence="10">
    <location>
        <begin position="37"/>
        <end position="90"/>
    </location>
</feature>
<sequence>MGEEDIEEYDGIEILQIYNFTTTSETLEASPSAKFTDCDVFDGRWVEDDSRYPIYNSTDCPFAERGFSCFENGRKDKEYLRWQWKPKKCEIPRFDAEKALEMLRGKRVVFVGDSLSRTQWESWICMLMEGVKKKESVYEINGSQITKTIRHLGVKFMDHNITVDFYRSVFLMNKTYNVPAGAPKNVRMTVRLDLVDDISDQWIDSDLLVFNTGGWWTQNRLFNEMRCFFQIGNSLEFGISVIDGYKMALNTWADWAEANINPNRTTVFFRTIESTHWRGPNQCDVSEKPLNETKGKEKSEKSDIIMEVLEKKMKRVPVKIMHLTPMGSYRSDAHAESNPNLQPSSSSIPENSSSNINPTPTPPSVIALYENSCYLHHSNNTNLILVSDLLIESNYTSWNCAFLLGLTVKIKVYFIDVTLTCPIDALRSSWIICNSIVTTWILNSVSKLSLHCLE</sequence>
<dbReference type="InterPro" id="IPR029472">
    <property type="entry name" value="Copia-like_N"/>
</dbReference>
<comment type="subcellular location">
    <subcellularLocation>
        <location evidence="1">Membrane</location>
        <topology evidence="1">Single-pass membrane protein</topology>
    </subcellularLocation>
</comment>
<dbReference type="GO" id="GO:0016413">
    <property type="term" value="F:O-acetyltransferase activity"/>
    <property type="evidence" value="ECO:0007669"/>
    <property type="project" value="InterPro"/>
</dbReference>
<feature type="domain" description="Trichome birefringence-like C-terminal" evidence="8">
    <location>
        <begin position="91"/>
        <end position="338"/>
    </location>
</feature>
<dbReference type="Pfam" id="PF14244">
    <property type="entry name" value="Retrotran_gag_3"/>
    <property type="match status" value="1"/>
</dbReference>
<dbReference type="GO" id="GO:0005794">
    <property type="term" value="C:Golgi apparatus"/>
    <property type="evidence" value="ECO:0007669"/>
    <property type="project" value="TreeGrafter"/>
</dbReference>
<protein>
    <submittedName>
        <fullName evidence="12">Protein trichome berefringence-like 7</fullName>
    </submittedName>
</protein>
<dbReference type="GO" id="GO:0016020">
    <property type="term" value="C:membrane"/>
    <property type="evidence" value="ECO:0007669"/>
    <property type="project" value="UniProtKB-SubCell"/>
</dbReference>
<reference evidence="12" key="2">
    <citation type="submission" date="2025-08" db="UniProtKB">
        <authorList>
            <consortium name="RefSeq"/>
        </authorList>
    </citation>
    <scope>IDENTIFICATION</scope>
    <source>
        <tissue evidence="12">Stem</tissue>
    </source>
</reference>
<evidence type="ECO:0000256" key="7">
    <source>
        <dbReference type="SAM" id="MobiDB-lite"/>
    </source>
</evidence>
<evidence type="ECO:0000256" key="1">
    <source>
        <dbReference type="ARBA" id="ARBA00004167"/>
    </source>
</evidence>
<gene>
    <name evidence="12" type="primary">LOC103500109</name>
</gene>
<proteinExistence type="inferred from homology"/>
<dbReference type="PANTHER" id="PTHR32285:SF34">
    <property type="entry name" value="PROTEIN TRICHOME BEREFRINGENCE-LIKE 7"/>
    <property type="match status" value="1"/>
</dbReference>
<evidence type="ECO:0000256" key="6">
    <source>
        <dbReference type="ARBA" id="ARBA00023136"/>
    </source>
</evidence>
<dbReference type="Pfam" id="PF14416">
    <property type="entry name" value="PMR5N"/>
    <property type="match status" value="1"/>
</dbReference>
<keyword evidence="11" id="KW-1185">Reference proteome</keyword>
<dbReference type="InterPro" id="IPR026057">
    <property type="entry name" value="TBL_C"/>
</dbReference>
<feature type="region of interest" description="Disordered" evidence="7">
    <location>
        <begin position="329"/>
        <end position="356"/>
    </location>
</feature>
<dbReference type="Proteomes" id="UP001652600">
    <property type="component" value="Chromosome 1"/>
</dbReference>
<keyword evidence="6" id="KW-0472">Membrane</keyword>
<evidence type="ECO:0000259" key="8">
    <source>
        <dbReference type="Pfam" id="PF13839"/>
    </source>
</evidence>
<feature type="compositionally biased region" description="Basic and acidic residues" evidence="7">
    <location>
        <begin position="285"/>
        <end position="301"/>
    </location>
</feature>
<dbReference type="PANTHER" id="PTHR32285">
    <property type="entry name" value="PROTEIN TRICHOME BIREFRINGENCE-LIKE 9-RELATED"/>
    <property type="match status" value="1"/>
</dbReference>
<comment type="similarity">
    <text evidence="2">Belongs to the PC-esterase family. TBL subfamily.</text>
</comment>
<keyword evidence="5" id="KW-1133">Transmembrane helix</keyword>
<dbReference type="InterPro" id="IPR029962">
    <property type="entry name" value="TBL"/>
</dbReference>
<dbReference type="Pfam" id="PF13839">
    <property type="entry name" value="PC-Esterase"/>
    <property type="match status" value="1"/>
</dbReference>
<feature type="domain" description="Retrotransposon Copia-like N-terminal" evidence="9">
    <location>
        <begin position="376"/>
        <end position="422"/>
    </location>
</feature>
<evidence type="ECO:0000313" key="11">
    <source>
        <dbReference type="Proteomes" id="UP001652600"/>
    </source>
</evidence>
<feature type="region of interest" description="Disordered" evidence="7">
    <location>
        <begin position="280"/>
        <end position="301"/>
    </location>
</feature>
<dbReference type="GeneID" id="103500109"/>
<feature type="compositionally biased region" description="Low complexity" evidence="7">
    <location>
        <begin position="343"/>
        <end position="356"/>
    </location>
</feature>
<dbReference type="eggNOG" id="ENOG502QSWQ">
    <property type="taxonomic scope" value="Eukaryota"/>
</dbReference>
<keyword evidence="3" id="KW-0812">Transmembrane</keyword>
<evidence type="ECO:0000256" key="2">
    <source>
        <dbReference type="ARBA" id="ARBA00007727"/>
    </source>
</evidence>
<dbReference type="InterPro" id="IPR025846">
    <property type="entry name" value="TBL_N"/>
</dbReference>
<dbReference type="KEGG" id="cmo:103500109"/>
<evidence type="ECO:0000256" key="5">
    <source>
        <dbReference type="ARBA" id="ARBA00022989"/>
    </source>
</evidence>
<organism evidence="11 12">
    <name type="scientific">Cucumis melo</name>
    <name type="common">Muskmelon</name>
    <dbReference type="NCBI Taxonomy" id="3656"/>
    <lineage>
        <taxon>Eukaryota</taxon>
        <taxon>Viridiplantae</taxon>
        <taxon>Streptophyta</taxon>
        <taxon>Embryophyta</taxon>
        <taxon>Tracheophyta</taxon>
        <taxon>Spermatophyta</taxon>
        <taxon>Magnoliopsida</taxon>
        <taxon>eudicotyledons</taxon>
        <taxon>Gunneridae</taxon>
        <taxon>Pentapetalae</taxon>
        <taxon>rosids</taxon>
        <taxon>fabids</taxon>
        <taxon>Cucurbitales</taxon>
        <taxon>Cucurbitaceae</taxon>
        <taxon>Benincaseae</taxon>
        <taxon>Cucumis</taxon>
    </lineage>
</organism>
<evidence type="ECO:0000313" key="12">
    <source>
        <dbReference type="RefSeq" id="XP_016902698.2"/>
    </source>
</evidence>
<dbReference type="InParanoid" id="A0A1S4E396"/>
<accession>A0A1S4E396</accession>
<dbReference type="RefSeq" id="XP_016902698.2">
    <property type="nucleotide sequence ID" value="XM_017047209.2"/>
</dbReference>
<evidence type="ECO:0000259" key="9">
    <source>
        <dbReference type="Pfam" id="PF14244"/>
    </source>
</evidence>
<evidence type="ECO:0000256" key="4">
    <source>
        <dbReference type="ARBA" id="ARBA00022968"/>
    </source>
</evidence>
<evidence type="ECO:0000259" key="10">
    <source>
        <dbReference type="Pfam" id="PF14416"/>
    </source>
</evidence>
<dbReference type="AlphaFoldDB" id="A0A1S4E396"/>
<reference evidence="11" key="1">
    <citation type="submission" date="2025-05" db="UniProtKB">
        <authorList>
            <consortium name="RefSeq"/>
        </authorList>
    </citation>
    <scope>NUCLEOTIDE SEQUENCE [LARGE SCALE GENOMIC DNA]</scope>
</reference>
<name>A0A1S4E396_CUCME</name>
<keyword evidence="4" id="KW-0735">Signal-anchor</keyword>
<evidence type="ECO:0000256" key="3">
    <source>
        <dbReference type="ARBA" id="ARBA00022692"/>
    </source>
</evidence>